<organism evidence="1 2">
    <name type="scientific">Leucocoprinus birnbaumii</name>
    <dbReference type="NCBI Taxonomy" id="56174"/>
    <lineage>
        <taxon>Eukaryota</taxon>
        <taxon>Fungi</taxon>
        <taxon>Dikarya</taxon>
        <taxon>Basidiomycota</taxon>
        <taxon>Agaricomycotina</taxon>
        <taxon>Agaricomycetes</taxon>
        <taxon>Agaricomycetidae</taxon>
        <taxon>Agaricales</taxon>
        <taxon>Agaricineae</taxon>
        <taxon>Agaricaceae</taxon>
        <taxon>Leucocoprinus</taxon>
    </lineage>
</organism>
<keyword evidence="2" id="KW-1185">Reference proteome</keyword>
<dbReference type="Proteomes" id="UP001213000">
    <property type="component" value="Unassembled WGS sequence"/>
</dbReference>
<reference evidence="1" key="1">
    <citation type="submission" date="2022-07" db="EMBL/GenBank/DDBJ databases">
        <title>Genome Sequence of Leucocoprinus birnbaumii.</title>
        <authorList>
            <person name="Buettner E."/>
        </authorList>
    </citation>
    <scope>NUCLEOTIDE SEQUENCE</scope>
    <source>
        <strain evidence="1">VT141</strain>
    </source>
</reference>
<sequence>MLKPGNGRDGYWFHDRIGRNGTLYQLYSASTAGMISFTLPEEARALHYYGMTPSPPVDICIDDCAVSVTAGAVFKPEFADSALLYSMQLSPGIHKVEMTAETIPDSGSSGLQVFSLARIDLEVAGPHSSINSVSMPSAFAKFIADRSFSKPTFTHA</sequence>
<dbReference type="AlphaFoldDB" id="A0AAD5YS43"/>
<evidence type="ECO:0000313" key="1">
    <source>
        <dbReference type="EMBL" id="KAJ3561439.1"/>
    </source>
</evidence>
<dbReference type="EMBL" id="JANIEX010001004">
    <property type="protein sequence ID" value="KAJ3561439.1"/>
    <property type="molecule type" value="Genomic_DNA"/>
</dbReference>
<protein>
    <submittedName>
        <fullName evidence="1">Uncharacterized protein</fullName>
    </submittedName>
</protein>
<comment type="caution">
    <text evidence="1">The sequence shown here is derived from an EMBL/GenBank/DDBJ whole genome shotgun (WGS) entry which is preliminary data.</text>
</comment>
<accession>A0AAD5YS43</accession>
<name>A0AAD5YS43_9AGAR</name>
<evidence type="ECO:0000313" key="2">
    <source>
        <dbReference type="Proteomes" id="UP001213000"/>
    </source>
</evidence>
<gene>
    <name evidence="1" type="ORF">NP233_g10190</name>
</gene>
<proteinExistence type="predicted"/>